<accession>A0A8X6KSS4</accession>
<dbReference type="EMBL" id="BMAO01022897">
    <property type="protein sequence ID" value="GFQ85310.1"/>
    <property type="molecule type" value="Genomic_DNA"/>
</dbReference>
<comment type="caution">
    <text evidence="1">The sequence shown here is derived from an EMBL/GenBank/DDBJ whole genome shotgun (WGS) entry which is preliminary data.</text>
</comment>
<dbReference type="AlphaFoldDB" id="A0A8X6KSS4"/>
<name>A0A8X6KSS4_TRICU</name>
<gene>
    <name evidence="1" type="primary">NCL1_20329</name>
    <name evidence="1" type="ORF">TNCT_316551</name>
</gene>
<proteinExistence type="predicted"/>
<protein>
    <submittedName>
        <fullName evidence="1">Uncharacterized protein</fullName>
    </submittedName>
</protein>
<keyword evidence="2" id="KW-1185">Reference proteome</keyword>
<evidence type="ECO:0000313" key="2">
    <source>
        <dbReference type="Proteomes" id="UP000887116"/>
    </source>
</evidence>
<sequence>MITTRKATPLLTLRKINSSQEEMNHITLMRNIIKFQLEEPEQKYYYFEGSFYQEFVVEKREVDNLHACLSHTFSQIVRSRVPVHNLEPFCHWGTVNIDSLAHTKPPYRGQQTPVDIHDAMEQGDCFLIATFGFLIHYTYRDDTPLLLERRHLFFKVDLRKLEINNPENNSKGRVRRFWRIPESTWRRVYDNNYTLFFYEDKDMNTYIKEQTQGRDLVSVSEQIRRRERGESFNQLAVLRTIASPYYFVLPHQDQDRYAFYEANGNWIQTLDLSHYALLRFHNQLDVGVKNAP</sequence>
<reference evidence="1" key="1">
    <citation type="submission" date="2020-07" db="EMBL/GenBank/DDBJ databases">
        <title>Multicomponent nature underlies the extraordinary mechanical properties of spider dragline silk.</title>
        <authorList>
            <person name="Kono N."/>
            <person name="Nakamura H."/>
            <person name="Mori M."/>
            <person name="Yoshida Y."/>
            <person name="Ohtoshi R."/>
            <person name="Malay A.D."/>
            <person name="Moran D.A.P."/>
            <person name="Tomita M."/>
            <person name="Numata K."/>
            <person name="Arakawa K."/>
        </authorList>
    </citation>
    <scope>NUCLEOTIDE SEQUENCE</scope>
</reference>
<dbReference type="Proteomes" id="UP000887116">
    <property type="component" value="Unassembled WGS sequence"/>
</dbReference>
<organism evidence="1 2">
    <name type="scientific">Trichonephila clavata</name>
    <name type="common">Joro spider</name>
    <name type="synonym">Nephila clavata</name>
    <dbReference type="NCBI Taxonomy" id="2740835"/>
    <lineage>
        <taxon>Eukaryota</taxon>
        <taxon>Metazoa</taxon>
        <taxon>Ecdysozoa</taxon>
        <taxon>Arthropoda</taxon>
        <taxon>Chelicerata</taxon>
        <taxon>Arachnida</taxon>
        <taxon>Araneae</taxon>
        <taxon>Araneomorphae</taxon>
        <taxon>Entelegynae</taxon>
        <taxon>Araneoidea</taxon>
        <taxon>Nephilidae</taxon>
        <taxon>Trichonephila</taxon>
    </lineage>
</organism>
<evidence type="ECO:0000313" key="1">
    <source>
        <dbReference type="EMBL" id="GFQ85310.1"/>
    </source>
</evidence>